<dbReference type="Gene3D" id="3.40.50.620">
    <property type="entry name" value="HUPs"/>
    <property type="match status" value="1"/>
</dbReference>
<dbReference type="OrthoDB" id="843225at2759"/>
<name>A0A2G9FZ07_9LAMI</name>
<accession>A0A2G9FZ07</accession>
<evidence type="ECO:0000313" key="3">
    <source>
        <dbReference type="Proteomes" id="UP000231279"/>
    </source>
</evidence>
<comment type="caution">
    <text evidence="2">The sequence shown here is derived from an EMBL/GenBank/DDBJ whole genome shotgun (WGS) entry which is preliminary data.</text>
</comment>
<evidence type="ECO:0000259" key="1">
    <source>
        <dbReference type="Pfam" id="PF00582"/>
    </source>
</evidence>
<gene>
    <name evidence="2" type="ORF">CDL12_29398</name>
</gene>
<dbReference type="InterPro" id="IPR006016">
    <property type="entry name" value="UspA"/>
</dbReference>
<dbReference type="STRING" id="429701.A0A2G9FZ07"/>
<dbReference type="PANTHER" id="PTHR31964">
    <property type="entry name" value="ADENINE NUCLEOTIDE ALPHA HYDROLASES-LIKE SUPERFAMILY PROTEIN"/>
    <property type="match status" value="1"/>
</dbReference>
<dbReference type="InterPro" id="IPR014729">
    <property type="entry name" value="Rossmann-like_a/b/a_fold"/>
</dbReference>
<feature type="domain" description="UspA" evidence="1">
    <location>
        <begin position="1"/>
        <end position="155"/>
    </location>
</feature>
<dbReference type="EMBL" id="NKXS01008730">
    <property type="protein sequence ID" value="PIM98124.1"/>
    <property type="molecule type" value="Genomic_DNA"/>
</dbReference>
<keyword evidence="3" id="KW-1185">Reference proteome</keyword>
<dbReference type="Proteomes" id="UP000231279">
    <property type="component" value="Unassembled WGS sequence"/>
</dbReference>
<sequence>MVAINDSGESLYALEWVLYTFLVLSGNYYNHDDQSMLTIIHVMEPFPYYAFPGAHAVFSSTSMVQSMSNKVQEESALAMLAHALHMCTQRMVRAKTSILEGDPKEMICQVAELMHVNLIVVGSRGLGKIKKGKAFMGNVSKYEVHHAKCLVLILKPPTSAPSK</sequence>
<proteinExistence type="predicted"/>
<evidence type="ECO:0000313" key="2">
    <source>
        <dbReference type="EMBL" id="PIM98124.1"/>
    </source>
</evidence>
<dbReference type="Pfam" id="PF00582">
    <property type="entry name" value="Usp"/>
    <property type="match status" value="1"/>
</dbReference>
<protein>
    <recommendedName>
        <fullName evidence="1">UspA domain-containing protein</fullName>
    </recommendedName>
</protein>
<dbReference type="AlphaFoldDB" id="A0A2G9FZ07"/>
<dbReference type="CDD" id="cd23659">
    <property type="entry name" value="USP_At3g01520-like"/>
    <property type="match status" value="1"/>
</dbReference>
<dbReference type="PANTHER" id="PTHR31964:SF124">
    <property type="entry name" value="ADENINE NUCLEOTIDE ALPHA HYDROLASES-LIKE SUPERFAMILY PROTEIN"/>
    <property type="match status" value="1"/>
</dbReference>
<dbReference type="SUPFAM" id="SSF52402">
    <property type="entry name" value="Adenine nucleotide alpha hydrolases-like"/>
    <property type="match status" value="1"/>
</dbReference>
<reference evidence="3" key="1">
    <citation type="journal article" date="2018" name="Gigascience">
        <title>Genome assembly of the Pink Ipe (Handroanthus impetiginosus, Bignoniaceae), a highly valued, ecologically keystone Neotropical timber forest tree.</title>
        <authorList>
            <person name="Silva-Junior O.B."/>
            <person name="Grattapaglia D."/>
            <person name="Novaes E."/>
            <person name="Collevatti R.G."/>
        </authorList>
    </citation>
    <scope>NUCLEOTIDE SEQUENCE [LARGE SCALE GENOMIC DNA]</scope>
    <source>
        <strain evidence="3">cv. UFG-1</strain>
    </source>
</reference>
<organism evidence="2 3">
    <name type="scientific">Handroanthus impetiginosus</name>
    <dbReference type="NCBI Taxonomy" id="429701"/>
    <lineage>
        <taxon>Eukaryota</taxon>
        <taxon>Viridiplantae</taxon>
        <taxon>Streptophyta</taxon>
        <taxon>Embryophyta</taxon>
        <taxon>Tracheophyta</taxon>
        <taxon>Spermatophyta</taxon>
        <taxon>Magnoliopsida</taxon>
        <taxon>eudicotyledons</taxon>
        <taxon>Gunneridae</taxon>
        <taxon>Pentapetalae</taxon>
        <taxon>asterids</taxon>
        <taxon>lamiids</taxon>
        <taxon>Lamiales</taxon>
        <taxon>Bignoniaceae</taxon>
        <taxon>Crescentiina</taxon>
        <taxon>Tabebuia alliance</taxon>
        <taxon>Handroanthus</taxon>
    </lineage>
</organism>